<dbReference type="PANTHER" id="PTHR46082">
    <property type="entry name" value="ATP/GTP-BINDING PROTEIN-RELATED"/>
    <property type="match status" value="1"/>
</dbReference>
<protein>
    <recommendedName>
        <fullName evidence="3">Nucleoside phosphorylase domain-containing protein</fullName>
    </recommendedName>
</protein>
<accession>A0ABR4IMS9</accession>
<reference evidence="1 2" key="1">
    <citation type="submission" date="2024-07" db="EMBL/GenBank/DDBJ databases">
        <title>Section-level genome sequencing and comparative genomics of Aspergillus sections Usti and Cavernicolus.</title>
        <authorList>
            <consortium name="Lawrence Berkeley National Laboratory"/>
            <person name="Nybo J.L."/>
            <person name="Vesth T.C."/>
            <person name="Theobald S."/>
            <person name="Frisvad J.C."/>
            <person name="Larsen T.O."/>
            <person name="Kjaerboelling I."/>
            <person name="Rothschild-Mancinelli K."/>
            <person name="Lyhne E.K."/>
            <person name="Kogle M.E."/>
            <person name="Barry K."/>
            <person name="Clum A."/>
            <person name="Na H."/>
            <person name="Ledsgaard L."/>
            <person name="Lin J."/>
            <person name="Lipzen A."/>
            <person name="Kuo A."/>
            <person name="Riley R."/>
            <person name="Mondo S."/>
            <person name="LaButti K."/>
            <person name="Haridas S."/>
            <person name="Pangalinan J."/>
            <person name="Salamov A.A."/>
            <person name="Simmons B.A."/>
            <person name="Magnuson J.K."/>
            <person name="Chen J."/>
            <person name="Drula E."/>
            <person name="Henrissat B."/>
            <person name="Wiebenga A."/>
            <person name="Lubbers R.J."/>
            <person name="Gomes A.C."/>
            <person name="Makela M.R."/>
            <person name="Stajich J."/>
            <person name="Grigoriev I.V."/>
            <person name="Mortensen U.H."/>
            <person name="De vries R.P."/>
            <person name="Baker S.E."/>
            <person name="Andersen M.R."/>
        </authorList>
    </citation>
    <scope>NUCLEOTIDE SEQUENCE [LARGE SCALE GENOMIC DNA]</scope>
    <source>
        <strain evidence="1 2">CBS 600.67</strain>
    </source>
</reference>
<dbReference type="Gene3D" id="3.40.50.1580">
    <property type="entry name" value="Nucleoside phosphorylase domain"/>
    <property type="match status" value="1"/>
</dbReference>
<evidence type="ECO:0000313" key="1">
    <source>
        <dbReference type="EMBL" id="KAL2828192.1"/>
    </source>
</evidence>
<dbReference type="SUPFAM" id="SSF53167">
    <property type="entry name" value="Purine and uridine phosphorylases"/>
    <property type="match status" value="1"/>
</dbReference>
<organism evidence="1 2">
    <name type="scientific">Aspergillus cavernicola</name>
    <dbReference type="NCBI Taxonomy" id="176166"/>
    <lineage>
        <taxon>Eukaryota</taxon>
        <taxon>Fungi</taxon>
        <taxon>Dikarya</taxon>
        <taxon>Ascomycota</taxon>
        <taxon>Pezizomycotina</taxon>
        <taxon>Eurotiomycetes</taxon>
        <taxon>Eurotiomycetidae</taxon>
        <taxon>Eurotiales</taxon>
        <taxon>Aspergillaceae</taxon>
        <taxon>Aspergillus</taxon>
        <taxon>Aspergillus subgen. Nidulantes</taxon>
    </lineage>
</organism>
<gene>
    <name evidence="1" type="ORF">BDW59DRAFT_171025</name>
</gene>
<dbReference type="PANTHER" id="PTHR46082:SF11">
    <property type="entry name" value="AAA+ ATPASE DOMAIN-CONTAINING PROTEIN-RELATED"/>
    <property type="match status" value="1"/>
</dbReference>
<dbReference type="InterPro" id="IPR053137">
    <property type="entry name" value="NLR-like"/>
</dbReference>
<evidence type="ECO:0008006" key="3">
    <source>
        <dbReference type="Google" id="ProtNLM"/>
    </source>
</evidence>
<dbReference type="InterPro" id="IPR035994">
    <property type="entry name" value="Nucleoside_phosphorylase_sf"/>
</dbReference>
<sequence>MISRDDFTVGWICALPLETAAAKAMLDEIYPQLQADPNLNDNNSYILGSVSGHNVVVACLPYGVYRTTSAARVATQLLASFKAIRFSVMVGIGGGVPRWKEEDIRLGDAV</sequence>
<proteinExistence type="predicted"/>
<name>A0ABR4IMS9_9EURO</name>
<keyword evidence="2" id="KW-1185">Reference proteome</keyword>
<evidence type="ECO:0000313" key="2">
    <source>
        <dbReference type="Proteomes" id="UP001610335"/>
    </source>
</evidence>
<dbReference type="EMBL" id="JBFXLS010000021">
    <property type="protein sequence ID" value="KAL2828192.1"/>
    <property type="molecule type" value="Genomic_DNA"/>
</dbReference>
<comment type="caution">
    <text evidence="1">The sequence shown here is derived from an EMBL/GenBank/DDBJ whole genome shotgun (WGS) entry which is preliminary data.</text>
</comment>
<dbReference type="Proteomes" id="UP001610335">
    <property type="component" value="Unassembled WGS sequence"/>
</dbReference>